<feature type="transmembrane region" description="Helical" evidence="2">
    <location>
        <begin position="84"/>
        <end position="105"/>
    </location>
</feature>
<dbReference type="RefSeq" id="WP_106194665.1">
    <property type="nucleotide sequence ID" value="NZ_PVTO01000019.1"/>
</dbReference>
<name>A0A2T0W5I6_9LACT</name>
<dbReference type="OrthoDB" id="4427456at2"/>
<gene>
    <name evidence="4" type="ORF">CLV38_11940</name>
</gene>
<sequence>MEIGKKLKEKRVDANLTQKELSDILHVSRQTISSWEVGRTYPDLNVLLSISELYNVPLDDLVKEDSKLVDDITLKVKKSERRKVFNILLSFLLVVVTVLGLVYIYQDYQNNQTNAEGLSPSDIYNTSWEVHFDPTRERLESFLSFDQNSAVTFNRYQLSFVDPQVSPDEHEVVLEEWLSRGIADGVNSYQNLEVEVDGDNYVVSAQGFLMELTRLSSTIIRDSNGIEYRKVLEQDIHEDLHMMAEYYEEEYYEE</sequence>
<dbReference type="AlphaFoldDB" id="A0A2T0W5I6"/>
<keyword evidence="2" id="KW-1133">Transmembrane helix</keyword>
<dbReference type="InterPro" id="IPR001387">
    <property type="entry name" value="Cro/C1-type_HTH"/>
</dbReference>
<dbReference type="Pfam" id="PF01381">
    <property type="entry name" value="HTH_3"/>
    <property type="match status" value="1"/>
</dbReference>
<dbReference type="InterPro" id="IPR010982">
    <property type="entry name" value="Lambda_DNA-bd_dom_sf"/>
</dbReference>
<evidence type="ECO:0000259" key="3">
    <source>
        <dbReference type="PROSITE" id="PS50943"/>
    </source>
</evidence>
<dbReference type="PANTHER" id="PTHR46558:SF4">
    <property type="entry name" value="DNA-BIDING PHAGE PROTEIN"/>
    <property type="match status" value="1"/>
</dbReference>
<evidence type="ECO:0000313" key="4">
    <source>
        <dbReference type="EMBL" id="PRY81030.1"/>
    </source>
</evidence>
<keyword evidence="2" id="KW-0472">Membrane</keyword>
<dbReference type="GO" id="GO:0003677">
    <property type="term" value="F:DNA binding"/>
    <property type="evidence" value="ECO:0007669"/>
    <property type="project" value="UniProtKB-KW"/>
</dbReference>
<dbReference type="Gene3D" id="1.10.260.40">
    <property type="entry name" value="lambda repressor-like DNA-binding domains"/>
    <property type="match status" value="1"/>
</dbReference>
<dbReference type="Proteomes" id="UP000238205">
    <property type="component" value="Unassembled WGS sequence"/>
</dbReference>
<accession>A0A2T0W5I6</accession>
<evidence type="ECO:0000313" key="5">
    <source>
        <dbReference type="Proteomes" id="UP000238205"/>
    </source>
</evidence>
<feature type="domain" description="HTH cro/C1-type" evidence="3">
    <location>
        <begin position="7"/>
        <end position="61"/>
    </location>
</feature>
<organism evidence="4 5">
    <name type="scientific">Alkalibacterium olivapovliticus</name>
    <dbReference type="NCBI Taxonomy" id="99907"/>
    <lineage>
        <taxon>Bacteria</taxon>
        <taxon>Bacillati</taxon>
        <taxon>Bacillota</taxon>
        <taxon>Bacilli</taxon>
        <taxon>Lactobacillales</taxon>
        <taxon>Carnobacteriaceae</taxon>
        <taxon>Alkalibacterium</taxon>
    </lineage>
</organism>
<keyword evidence="1 4" id="KW-0238">DNA-binding</keyword>
<reference evidence="4 5" key="1">
    <citation type="submission" date="2018-03" db="EMBL/GenBank/DDBJ databases">
        <title>Genomic Encyclopedia of Archaeal and Bacterial Type Strains, Phase II (KMG-II): from individual species to whole genera.</title>
        <authorList>
            <person name="Goeker M."/>
        </authorList>
    </citation>
    <scope>NUCLEOTIDE SEQUENCE [LARGE SCALE GENOMIC DNA]</scope>
    <source>
        <strain evidence="4 5">DSM 13175</strain>
    </source>
</reference>
<dbReference type="SMART" id="SM00530">
    <property type="entry name" value="HTH_XRE"/>
    <property type="match status" value="1"/>
</dbReference>
<evidence type="ECO:0000256" key="1">
    <source>
        <dbReference type="ARBA" id="ARBA00023125"/>
    </source>
</evidence>
<protein>
    <submittedName>
        <fullName evidence="4">DNA-binding XRE family transcriptional regulator</fullName>
    </submittedName>
</protein>
<dbReference type="PANTHER" id="PTHR46558">
    <property type="entry name" value="TRACRIPTIONAL REGULATORY PROTEIN-RELATED-RELATED"/>
    <property type="match status" value="1"/>
</dbReference>
<dbReference type="CDD" id="cd00093">
    <property type="entry name" value="HTH_XRE"/>
    <property type="match status" value="1"/>
</dbReference>
<keyword evidence="5" id="KW-1185">Reference proteome</keyword>
<comment type="caution">
    <text evidence="4">The sequence shown here is derived from an EMBL/GenBank/DDBJ whole genome shotgun (WGS) entry which is preliminary data.</text>
</comment>
<keyword evidence="2" id="KW-0812">Transmembrane</keyword>
<dbReference type="EMBL" id="PVTO01000019">
    <property type="protein sequence ID" value="PRY81030.1"/>
    <property type="molecule type" value="Genomic_DNA"/>
</dbReference>
<evidence type="ECO:0000256" key="2">
    <source>
        <dbReference type="SAM" id="Phobius"/>
    </source>
</evidence>
<dbReference type="SUPFAM" id="SSF47413">
    <property type="entry name" value="lambda repressor-like DNA-binding domains"/>
    <property type="match status" value="1"/>
</dbReference>
<proteinExistence type="predicted"/>
<dbReference type="PROSITE" id="PS50943">
    <property type="entry name" value="HTH_CROC1"/>
    <property type="match status" value="1"/>
</dbReference>